<evidence type="ECO:0000259" key="5">
    <source>
        <dbReference type="Pfam" id="PF26580"/>
    </source>
</evidence>
<evidence type="ECO:0000256" key="4">
    <source>
        <dbReference type="SAM" id="SignalP"/>
    </source>
</evidence>
<reference evidence="6 7" key="2">
    <citation type="submission" date="2020-06" db="EMBL/GenBank/DDBJ databases">
        <title>Antribacter stalactiti gen. nov., sp. nov., a new member of the family Nacardiaceae isolated from a cave.</title>
        <authorList>
            <person name="Kim I.S."/>
        </authorList>
    </citation>
    <scope>NUCLEOTIDE SEQUENCE [LARGE SCALE GENOMIC DNA]</scope>
    <source>
        <strain evidence="6 7">YC2-7</strain>
    </source>
</reference>
<keyword evidence="1 4" id="KW-0732">Signal</keyword>
<keyword evidence="7" id="KW-1185">Reference proteome</keyword>
<accession>A0A848KLI2</accession>
<evidence type="ECO:0000313" key="6">
    <source>
        <dbReference type="EMBL" id="NMN98696.1"/>
    </source>
</evidence>
<comment type="similarity">
    <text evidence="2">Belongs to the MTB12 family.</text>
</comment>
<dbReference type="Pfam" id="PF26580">
    <property type="entry name" value="Mtb12_C"/>
    <property type="match status" value="1"/>
</dbReference>
<dbReference type="Proteomes" id="UP000535543">
    <property type="component" value="Unassembled WGS sequence"/>
</dbReference>
<evidence type="ECO:0000256" key="3">
    <source>
        <dbReference type="SAM" id="MobiDB-lite"/>
    </source>
</evidence>
<dbReference type="InterPro" id="IPR058644">
    <property type="entry name" value="Mtb12-like_C"/>
</dbReference>
<feature type="region of interest" description="Disordered" evidence="3">
    <location>
        <begin position="29"/>
        <end position="63"/>
    </location>
</feature>
<evidence type="ECO:0000313" key="7">
    <source>
        <dbReference type="Proteomes" id="UP000535543"/>
    </source>
</evidence>
<reference evidence="6 7" key="1">
    <citation type="submission" date="2019-05" db="EMBL/GenBank/DDBJ databases">
        <authorList>
            <person name="Lee S.D."/>
        </authorList>
    </citation>
    <scope>NUCLEOTIDE SEQUENCE [LARGE SCALE GENOMIC DNA]</scope>
    <source>
        <strain evidence="6 7">YC2-7</strain>
    </source>
</reference>
<dbReference type="EMBL" id="VCQU01000012">
    <property type="protein sequence ID" value="NMN98696.1"/>
    <property type="molecule type" value="Genomic_DNA"/>
</dbReference>
<dbReference type="RefSeq" id="WP_169593285.1">
    <property type="nucleotide sequence ID" value="NZ_VCQU01000012.1"/>
</dbReference>
<dbReference type="PROSITE" id="PS51257">
    <property type="entry name" value="PROKAR_LIPOPROTEIN"/>
    <property type="match status" value="1"/>
</dbReference>
<feature type="compositionally biased region" description="Low complexity" evidence="3">
    <location>
        <begin position="42"/>
        <end position="56"/>
    </location>
</feature>
<comment type="caution">
    <text evidence="6">The sequence shown here is derived from an EMBL/GenBank/DDBJ whole genome shotgun (WGS) entry which is preliminary data.</text>
</comment>
<feature type="chain" id="PRO_5038584749" description="Low molecular weight antigen MTB12-like C-terminal domain-containing protein" evidence="4">
    <location>
        <begin position="21"/>
        <end position="173"/>
    </location>
</feature>
<feature type="signal peptide" evidence="4">
    <location>
        <begin position="1"/>
        <end position="20"/>
    </location>
</feature>
<dbReference type="AlphaFoldDB" id="A0A848KLI2"/>
<protein>
    <recommendedName>
        <fullName evidence="5">Low molecular weight antigen MTB12-like C-terminal domain-containing protein</fullName>
    </recommendedName>
</protein>
<feature type="domain" description="Low molecular weight antigen MTB12-like C-terminal" evidence="5">
    <location>
        <begin position="64"/>
        <end position="173"/>
    </location>
</feature>
<name>A0A848KLI2_9NOCA</name>
<evidence type="ECO:0000256" key="2">
    <source>
        <dbReference type="ARBA" id="ARBA00093774"/>
    </source>
</evidence>
<sequence length="173" mass="17824">MVFRNVVRNFFIATSALVVAVGVAACGSDSDQAEPTAGPGVSTSAQSSTEQTTTVNTPPPPAVAAPAPELLQDSLAKLVDPSIPAADKVPLIVDGPVHVQGLETMAAGLQNYGRVTFAVNEVVVQGTSAIAMVDVTSPHGTVPIHMTWDNVDGAWKLNHDSTCNLRALGRAPC</sequence>
<organism evidence="6 7">
    <name type="scientific">Antrihabitans stalactiti</name>
    <dbReference type="NCBI Taxonomy" id="2584121"/>
    <lineage>
        <taxon>Bacteria</taxon>
        <taxon>Bacillati</taxon>
        <taxon>Actinomycetota</taxon>
        <taxon>Actinomycetes</taxon>
        <taxon>Mycobacteriales</taxon>
        <taxon>Nocardiaceae</taxon>
        <taxon>Antrihabitans</taxon>
    </lineage>
</organism>
<evidence type="ECO:0000256" key="1">
    <source>
        <dbReference type="ARBA" id="ARBA00022729"/>
    </source>
</evidence>
<gene>
    <name evidence="6" type="ORF">FGL95_27055</name>
</gene>
<proteinExistence type="inferred from homology"/>